<dbReference type="RefSeq" id="WP_088004128.1">
    <property type="nucleotide sequence ID" value="NZ_BMHB01000001.1"/>
</dbReference>
<evidence type="ECO:0000313" key="4">
    <source>
        <dbReference type="Proteomes" id="UP000626244"/>
    </source>
</evidence>
<feature type="region of interest" description="Disordered" evidence="1">
    <location>
        <begin position="24"/>
        <end position="117"/>
    </location>
</feature>
<dbReference type="EMBL" id="BMHB01000001">
    <property type="protein sequence ID" value="GGI10502.1"/>
    <property type="molecule type" value="Genomic_DNA"/>
</dbReference>
<keyword evidence="4" id="KW-1185">Reference proteome</keyword>
<keyword evidence="2" id="KW-0732">Signal</keyword>
<comment type="caution">
    <text evidence="3">The sequence shown here is derived from an EMBL/GenBank/DDBJ whole genome shotgun (WGS) entry which is preliminary data.</text>
</comment>
<gene>
    <name evidence="3" type="ORF">GCM10007380_03120</name>
</gene>
<reference evidence="4" key="1">
    <citation type="journal article" date="2019" name="Int. J. Syst. Evol. Microbiol.">
        <title>The Global Catalogue of Microorganisms (GCM) 10K type strain sequencing project: providing services to taxonomists for standard genome sequencing and annotation.</title>
        <authorList>
            <consortium name="The Broad Institute Genomics Platform"/>
            <consortium name="The Broad Institute Genome Sequencing Center for Infectious Disease"/>
            <person name="Wu L."/>
            <person name="Ma J."/>
        </authorList>
    </citation>
    <scope>NUCLEOTIDE SEQUENCE [LARGE SCALE GENOMIC DNA]</scope>
    <source>
        <strain evidence="4">CGMCC 1.14993</strain>
    </source>
</reference>
<organism evidence="3 4">
    <name type="scientific">Gottfriedia solisilvae</name>
    <dbReference type="NCBI Taxonomy" id="1516104"/>
    <lineage>
        <taxon>Bacteria</taxon>
        <taxon>Bacillati</taxon>
        <taxon>Bacillota</taxon>
        <taxon>Bacilli</taxon>
        <taxon>Bacillales</taxon>
        <taxon>Bacillaceae</taxon>
        <taxon>Gottfriedia</taxon>
    </lineage>
</organism>
<evidence type="ECO:0000256" key="2">
    <source>
        <dbReference type="SAM" id="SignalP"/>
    </source>
</evidence>
<dbReference type="Proteomes" id="UP000626244">
    <property type="component" value="Unassembled WGS sequence"/>
</dbReference>
<dbReference type="PROSITE" id="PS51257">
    <property type="entry name" value="PROKAR_LIPOPROTEIN"/>
    <property type="match status" value="1"/>
</dbReference>
<proteinExistence type="predicted"/>
<feature type="signal peptide" evidence="2">
    <location>
        <begin position="1"/>
        <end position="24"/>
    </location>
</feature>
<dbReference type="AlphaFoldDB" id="A0A8J3ADZ8"/>
<feature type="compositionally biased region" description="Basic and acidic residues" evidence="1">
    <location>
        <begin position="104"/>
        <end position="117"/>
    </location>
</feature>
<accession>A0A8J3ADZ8</accession>
<name>A0A8J3ADZ8_9BACI</name>
<feature type="compositionally biased region" description="Acidic residues" evidence="1">
    <location>
        <begin position="81"/>
        <end position="103"/>
    </location>
</feature>
<protein>
    <submittedName>
        <fullName evidence="3">Uncharacterized protein</fullName>
    </submittedName>
</protein>
<evidence type="ECO:0000313" key="3">
    <source>
        <dbReference type="EMBL" id="GGI10502.1"/>
    </source>
</evidence>
<sequence>MSRKIYLILTSVFLSSVILMGCNANDDRDDVNRRNMNTPVNYENDMNDVDLNNDDVYRDNDLRNNGLRNDIRDNDMNAPGVDEDDNILRDDENDNDPDPEDIVEDPKDMIDNDKRDE</sequence>
<evidence type="ECO:0000256" key="1">
    <source>
        <dbReference type="SAM" id="MobiDB-lite"/>
    </source>
</evidence>
<feature type="chain" id="PRO_5035242035" evidence="2">
    <location>
        <begin position="25"/>
        <end position="117"/>
    </location>
</feature>